<dbReference type="Proteomes" id="UP000006001">
    <property type="component" value="Unassembled WGS sequence"/>
</dbReference>
<dbReference type="eggNOG" id="COG2161">
    <property type="taxonomic scope" value="Bacteria"/>
</dbReference>
<comment type="similarity">
    <text evidence="1 2">Belongs to the phD/YefM antitoxin family.</text>
</comment>
<dbReference type="PANTHER" id="PTHR33713:SF10">
    <property type="entry name" value="ANTITOXIN YAFN"/>
    <property type="match status" value="1"/>
</dbReference>
<evidence type="ECO:0000256" key="2">
    <source>
        <dbReference type="RuleBase" id="RU362080"/>
    </source>
</evidence>
<comment type="function">
    <text evidence="2">Antitoxin component of a type II toxin-antitoxin (TA) system.</text>
</comment>
<dbReference type="PANTHER" id="PTHR33713">
    <property type="entry name" value="ANTITOXIN YAFN-RELATED"/>
    <property type="match status" value="1"/>
</dbReference>
<protein>
    <recommendedName>
        <fullName evidence="2">Antitoxin</fullName>
    </recommendedName>
</protein>
<organism evidence="3 4">
    <name type="scientific">Slackia exigua (strain ATCC 700122 / DSM 15923 / CIP 105133 / JCM 11022 / KCTC 5966 / S-7)</name>
    <dbReference type="NCBI Taxonomy" id="649764"/>
    <lineage>
        <taxon>Bacteria</taxon>
        <taxon>Bacillati</taxon>
        <taxon>Actinomycetota</taxon>
        <taxon>Coriobacteriia</taxon>
        <taxon>Eggerthellales</taxon>
        <taxon>Eggerthellaceae</taxon>
        <taxon>Slackia</taxon>
    </lineage>
</organism>
<proteinExistence type="inferred from homology"/>
<evidence type="ECO:0000313" key="3">
    <source>
        <dbReference type="EMBL" id="EEZ60309.1"/>
    </source>
</evidence>
<dbReference type="Gene3D" id="3.40.1620.10">
    <property type="entry name" value="YefM-like domain"/>
    <property type="match status" value="1"/>
</dbReference>
<reference evidence="3" key="1">
    <citation type="submission" date="2009-10" db="EMBL/GenBank/DDBJ databases">
        <authorList>
            <person name="Weinstock G."/>
            <person name="Sodergren E."/>
            <person name="Clifton S."/>
            <person name="Fulton L."/>
            <person name="Fulton B."/>
            <person name="Courtney L."/>
            <person name="Fronick C."/>
            <person name="Harrison M."/>
            <person name="Strong C."/>
            <person name="Farmer C."/>
            <person name="Delahaunty K."/>
            <person name="Markovic C."/>
            <person name="Hall O."/>
            <person name="Minx P."/>
            <person name="Tomlinson C."/>
            <person name="Mitreva M."/>
            <person name="Nelson J."/>
            <person name="Hou S."/>
            <person name="Wollam A."/>
            <person name="Pepin K.H."/>
            <person name="Johnson M."/>
            <person name="Bhonagiri V."/>
            <person name="Nash W.E."/>
            <person name="Warren W."/>
            <person name="Chinwalla A."/>
            <person name="Mardis E.R."/>
            <person name="Wilson R.K."/>
        </authorList>
    </citation>
    <scope>NUCLEOTIDE SEQUENCE [LARGE SCALE GENOMIC DNA]</scope>
    <source>
        <strain evidence="3">ATCC 700122</strain>
    </source>
</reference>
<dbReference type="InterPro" id="IPR006442">
    <property type="entry name" value="Antitoxin_Phd/YefM"/>
</dbReference>
<dbReference type="InterPro" id="IPR051405">
    <property type="entry name" value="phD/YefM_antitoxin"/>
</dbReference>
<evidence type="ECO:0000256" key="1">
    <source>
        <dbReference type="ARBA" id="ARBA00009981"/>
    </source>
</evidence>
<dbReference type="InterPro" id="IPR036165">
    <property type="entry name" value="YefM-like_sf"/>
</dbReference>
<dbReference type="NCBIfam" id="TIGR01552">
    <property type="entry name" value="phd_fam"/>
    <property type="match status" value="1"/>
</dbReference>
<dbReference type="AlphaFoldDB" id="D0WIW1"/>
<name>D0WIW1_SLAES</name>
<accession>D0WIW1</accession>
<keyword evidence="4" id="KW-1185">Reference proteome</keyword>
<comment type="caution">
    <text evidence="3">The sequence shown here is derived from an EMBL/GenBank/DDBJ whole genome shotgun (WGS) entry which is preliminary data.</text>
</comment>
<dbReference type="Pfam" id="PF02604">
    <property type="entry name" value="PhdYeFM_antitox"/>
    <property type="match status" value="1"/>
</dbReference>
<dbReference type="STRING" id="649764.HMPREF0762_01786"/>
<evidence type="ECO:0000313" key="4">
    <source>
        <dbReference type="Proteomes" id="UP000006001"/>
    </source>
</evidence>
<sequence>MPMLERPLPIIRPITDLRTKLNDVCDQAVENQEPIVLTKNGTPAFVLMDSETYEARIENARVRAALIEAEIEEKYRPETISSRDADDRMRKLFEIWGLTYA</sequence>
<dbReference type="OrthoDB" id="9795585at2"/>
<gene>
    <name evidence="3" type="ORF">HMPREF0762_01786</name>
</gene>
<dbReference type="EMBL" id="ACUX02000019">
    <property type="protein sequence ID" value="EEZ60309.1"/>
    <property type="molecule type" value="Genomic_DNA"/>
</dbReference>
<dbReference type="SUPFAM" id="SSF143120">
    <property type="entry name" value="YefM-like"/>
    <property type="match status" value="1"/>
</dbReference>
<dbReference type="HOGENOM" id="CLU_166037_0_0_11"/>